<comment type="pathway">
    <text evidence="1">Amine and polyamine degradation; ethanolamine degradation.</text>
</comment>
<evidence type="ECO:0000313" key="31">
    <source>
        <dbReference type="Proteomes" id="UP000462271"/>
    </source>
</evidence>
<dbReference type="InterPro" id="IPR050575">
    <property type="entry name" value="BMC_shell"/>
</dbReference>
<evidence type="ECO:0000313" key="23">
    <source>
        <dbReference type="EMBL" id="TXU38020.1"/>
    </source>
</evidence>
<evidence type="ECO:0000313" key="18">
    <source>
        <dbReference type="EMBL" id="MWT84434.1"/>
    </source>
</evidence>
<protein>
    <submittedName>
        <fullName evidence="23">BMC domain-containing protein</fullName>
    </submittedName>
    <submittedName>
        <fullName evidence="6">Propanediol utilization microcompartment protein PduT</fullName>
    </submittedName>
    <submittedName>
        <fullName evidence="22">Propanediol utilization protein PduT</fullName>
    </submittedName>
</protein>
<dbReference type="Proteomes" id="UP000460654">
    <property type="component" value="Unassembled WGS sequence"/>
</dbReference>
<keyword evidence="3" id="KW-1283">Bacterial microcompartment</keyword>
<dbReference type="Proteomes" id="UP000272662">
    <property type="component" value="Unassembled WGS sequence"/>
</dbReference>
<evidence type="ECO:0000313" key="32">
    <source>
        <dbReference type="Proteomes" id="UP000471360"/>
    </source>
</evidence>
<reference evidence="11 34" key="12">
    <citation type="submission" date="2020-06" db="EMBL/GenBank/DDBJ databases">
        <title>REHAB project genomes.</title>
        <authorList>
            <person name="Shaw L.P."/>
        </authorList>
    </citation>
    <scope>NUCLEOTIDE SEQUENCE</scope>
    <source>
        <strain evidence="20 34">RHB01-C20</strain>
        <strain evidence="11">RHBSTW-00474</strain>
    </source>
</reference>
<dbReference type="RefSeq" id="WP_000030725.1">
    <property type="nucleotide sequence ID" value="NZ_AP021963.1"/>
</dbReference>
<dbReference type="EMBL" id="JABXPW010000002">
    <property type="protein sequence ID" value="MBA7718839.1"/>
    <property type="molecule type" value="Genomic_DNA"/>
</dbReference>
<evidence type="ECO:0000313" key="9">
    <source>
        <dbReference type="EMBL" id="HAN4354011.1"/>
    </source>
</evidence>
<dbReference type="Proteomes" id="UP000430081">
    <property type="component" value="Unassembled WGS sequence"/>
</dbReference>
<dbReference type="EMBL" id="ABKSHZ030000001">
    <property type="protein sequence ID" value="EMM9720521.1"/>
    <property type="molecule type" value="Genomic_DNA"/>
</dbReference>
<dbReference type="Proteomes" id="UP000462271">
    <property type="component" value="Unassembled WGS sequence"/>
</dbReference>
<reference evidence="23 30" key="4">
    <citation type="submission" date="2018-09" db="EMBL/GenBank/DDBJ databases">
        <title>Persistent metagenomic signatures of early life antibiotic treatment in the infant gut microbiota and resistome.</title>
        <authorList>
            <person name="Gasparrini A.J."/>
        </authorList>
    </citation>
    <scope>NUCLEOTIDE SEQUENCE [LARGE SCALE GENOMIC DNA]</scope>
    <source>
        <strain evidence="23 30">T0181B.E-10</strain>
    </source>
</reference>
<reference evidence="9" key="13">
    <citation type="submission" date="2020-09" db="EMBL/GenBank/DDBJ databases">
        <authorList>
            <consortium name="NCBI Pathogen Detection Project"/>
        </authorList>
    </citation>
    <scope>NUCLEOTIDE SEQUENCE</scope>
    <source>
        <strain evidence="9">489-16</strain>
    </source>
</reference>
<evidence type="ECO:0000313" key="21">
    <source>
        <dbReference type="EMBL" id="RRL50115.1"/>
    </source>
</evidence>
<dbReference type="SMART" id="SM00877">
    <property type="entry name" value="BMC"/>
    <property type="match status" value="2"/>
</dbReference>
<dbReference type="EMBL" id="JASMQD010000001">
    <property type="protein sequence ID" value="MDK2693957.1"/>
    <property type="molecule type" value="Genomic_DNA"/>
</dbReference>
<dbReference type="Proteomes" id="UP000514533">
    <property type="component" value="Chromosome"/>
</dbReference>
<dbReference type="EMBL" id="WTMQ01000001">
    <property type="protein sequence ID" value="MWL02461.1"/>
    <property type="molecule type" value="Genomic_DNA"/>
</dbReference>
<dbReference type="SUPFAM" id="SSF143414">
    <property type="entry name" value="CcmK-like"/>
    <property type="match status" value="2"/>
</dbReference>
<dbReference type="CDD" id="cd07054">
    <property type="entry name" value="BMC_PduT_repeat2"/>
    <property type="match status" value="1"/>
</dbReference>
<dbReference type="Proteomes" id="UP000622722">
    <property type="component" value="Unassembled WGS sequence"/>
</dbReference>
<dbReference type="EMBL" id="JAAGYP010000018">
    <property type="protein sequence ID" value="NEN71458.1"/>
    <property type="molecule type" value="Genomic_DNA"/>
</dbReference>
<gene>
    <name evidence="6" type="primary">pduT</name>
    <name evidence="7" type="ORF">B6R15_003360</name>
    <name evidence="23" type="ORF">D4N09_00650</name>
    <name evidence="14" type="ORF">D9E49_15630</name>
    <name evidence="21" type="ORF">DU321_03970</name>
    <name evidence="15" type="ORF">FVB16_27185</name>
    <name evidence="19" type="ORF">G3W53_15055</name>
    <name evidence="6" type="ORF">GAJ12_16150</name>
    <name evidence="10" type="ORF">GP711_18885</name>
    <name evidence="18" type="ORF">GP954_04435</name>
    <name evidence="17" type="ORF">GQM13_03225</name>
    <name evidence="16" type="ORF">GQM21_29980</name>
    <name evidence="11" type="ORF">HV209_09565</name>
    <name evidence="20" type="ORF">HVV39_01580</name>
    <name evidence="9" type="ORF">IFC14_002457</name>
    <name evidence="22" type="ORF">NCTC8621_02058</name>
    <name evidence="8" type="ORF">PWL68_000540</name>
    <name evidence="12" type="ORF">QO046_06005</name>
    <name evidence="13" type="ORF">R8G00_04115</name>
</gene>
<reference evidence="10 29" key="8">
    <citation type="submission" date="2019-10" db="EMBL/GenBank/DDBJ databases">
        <title>Antimicrobial-resistant enteric bacteria are widely distributed amongst people, animals and the environment in northern Tanzania.</title>
        <authorList>
            <person name="Subbiah M."/>
            <person name="Call D.R."/>
        </authorList>
    </citation>
    <scope>NUCLEOTIDE SEQUENCE [LARGE SCALE GENOMIC DNA]</scope>
    <source>
        <strain evidence="10 29">TzEc067</strain>
    </source>
</reference>
<reference evidence="14 25" key="5">
    <citation type="submission" date="2018-10" db="EMBL/GenBank/DDBJ databases">
        <authorList>
            <consortium name="NARMS: The National Antimicrobial Resistance Monitoring System"/>
        </authorList>
    </citation>
    <scope>NUCLEOTIDE SEQUENCE [LARGE SCALE GENOMIC DNA]</scope>
    <source>
        <strain evidence="14 25">CVM N17EC0276</strain>
        <strain evidence="6 35">CVM N19EC0596</strain>
    </source>
</reference>
<reference evidence="8" key="16">
    <citation type="submission" date="2024-02" db="EMBL/GenBank/DDBJ databases">
        <authorList>
            <consortium name="Clinical and Environmental Microbiology Branch: Whole genome sequencing antimicrobial resistance pathogens in the healthcare setting"/>
        </authorList>
    </citation>
    <scope>NUCLEOTIDE SEQUENCE</scope>
    <source>
        <strain evidence="8">2023QG-00028</strain>
    </source>
</reference>
<comment type="similarity">
    <text evidence="4">Belongs to the bacterial microcompartments protein family.</text>
</comment>
<dbReference type="InterPro" id="IPR044872">
    <property type="entry name" value="CcmK/CsoS1_BMC"/>
</dbReference>
<evidence type="ECO:0000256" key="2">
    <source>
        <dbReference type="ARBA" id="ARBA00024322"/>
    </source>
</evidence>
<evidence type="ECO:0000313" key="24">
    <source>
        <dbReference type="Proteomes" id="UP000255093"/>
    </source>
</evidence>
<evidence type="ECO:0000313" key="36">
    <source>
        <dbReference type="Proteomes" id="UP000587626"/>
    </source>
</evidence>
<dbReference type="Proteomes" id="UP000537181">
    <property type="component" value="Unassembled WGS sequence"/>
</dbReference>
<evidence type="ECO:0000313" key="12">
    <source>
        <dbReference type="EMBL" id="MDK2693957.1"/>
    </source>
</evidence>
<evidence type="ECO:0000256" key="1">
    <source>
        <dbReference type="ARBA" id="ARBA00005095"/>
    </source>
</evidence>
<evidence type="ECO:0000256" key="3">
    <source>
        <dbReference type="ARBA" id="ARBA00024446"/>
    </source>
</evidence>
<dbReference type="EMBL" id="DABUHV010000011">
    <property type="protein sequence ID" value="HAN4354011.1"/>
    <property type="molecule type" value="Genomic_DNA"/>
</dbReference>
<dbReference type="Proteomes" id="UP000392867">
    <property type="component" value="Unassembled WGS sequence"/>
</dbReference>
<dbReference type="EMBL" id="RRVG01000003">
    <property type="protein sequence ID" value="RRL50115.1"/>
    <property type="molecule type" value="Genomic_DNA"/>
</dbReference>
<feature type="domain" description="BMC" evidence="5">
    <location>
        <begin position="96"/>
        <end position="182"/>
    </location>
</feature>
<accession>A0A0A6T6S0</accession>
<reference evidence="28 31" key="9">
    <citation type="submission" date="2019-12" db="EMBL/GenBank/DDBJ databases">
        <title>Enteriobacteria Tanzani isolates_10432.</title>
        <authorList>
            <person name="Subbiah M."/>
            <person name="Call D."/>
        </authorList>
    </citation>
    <scope>NUCLEOTIDE SEQUENCE [LARGE SCALE GENOMIC DNA]</scope>
    <source>
        <strain evidence="17 28">10432wG7</strain>
        <strain evidence="16 31">10432wG8</strain>
    </source>
</reference>
<reference evidence="12" key="14">
    <citation type="submission" date="2023-05" db="EMBL/GenBank/DDBJ databases">
        <title>Efficient inhibition of multidrug-resistant Escherichia coli by a new antibiotic combination.</title>
        <authorList>
            <person name="Lin T."/>
        </authorList>
    </citation>
    <scope>NUCLEOTIDE SEQUENCE</scope>
    <source>
        <strain evidence="12">YmmD45</strain>
    </source>
</reference>
<dbReference type="PANTHER" id="PTHR33941">
    <property type="entry name" value="PROPANEDIOL UTILIZATION PROTEIN PDUA"/>
    <property type="match status" value="1"/>
</dbReference>
<evidence type="ECO:0000313" key="20">
    <source>
        <dbReference type="EMBL" id="QMS36788.1"/>
    </source>
</evidence>
<dbReference type="PIRSF" id="PIRSF034834">
    <property type="entry name" value="PduT"/>
    <property type="match status" value="1"/>
</dbReference>
<comment type="subcellular location">
    <subcellularLocation>
        <location evidence="2">Bacterial microcompartment</location>
    </subcellularLocation>
</comment>
<reference evidence="19 32" key="11">
    <citation type="submission" date="2020-02" db="EMBL/GenBank/DDBJ databases">
        <authorList>
            <person name="Subbiah M."/>
            <person name="Call D."/>
        </authorList>
    </citation>
    <scope>NUCLEOTIDE SEQUENCE [LARGE SCALE GENOMIC DNA]</scope>
    <source>
        <strain evidence="19 32">8375wB1</strain>
    </source>
</reference>
<dbReference type="PROSITE" id="PS51930">
    <property type="entry name" value="BMC_2"/>
    <property type="match status" value="2"/>
</dbReference>
<dbReference type="InterPro" id="IPR011238">
    <property type="entry name" value="Micro_shell_prot_PduT"/>
</dbReference>
<dbReference type="PANTHER" id="PTHR33941:SF10">
    <property type="entry name" value="BACTERIAL MICROCOMPARTMENT SHELL PROTEIN EUTM"/>
    <property type="match status" value="1"/>
</dbReference>
<evidence type="ECO:0000313" key="35">
    <source>
        <dbReference type="Proteomes" id="UP000537181"/>
    </source>
</evidence>
<name>A0A0A6T6S0_ECOLX</name>
<dbReference type="Proteomes" id="UP001271591">
    <property type="component" value="Unassembled WGS sequence"/>
</dbReference>
<dbReference type="Gene3D" id="3.30.70.1710">
    <property type="match status" value="2"/>
</dbReference>
<dbReference type="GO" id="GO:0046336">
    <property type="term" value="P:ethanolamine catabolic process"/>
    <property type="evidence" value="ECO:0007669"/>
    <property type="project" value="UniProtKB-UniPathway"/>
</dbReference>
<evidence type="ECO:0000313" key="13">
    <source>
        <dbReference type="EMBL" id="MDW9348838.1"/>
    </source>
</evidence>
<dbReference type="EMBL" id="QYOH01000001">
    <property type="protein sequence ID" value="TXU38020.1"/>
    <property type="molecule type" value="Genomic_DNA"/>
</dbReference>
<evidence type="ECO:0000313" key="15">
    <source>
        <dbReference type="EMBL" id="MPU52457.1"/>
    </source>
</evidence>
<evidence type="ECO:0000313" key="30">
    <source>
        <dbReference type="Proteomes" id="UP000460654"/>
    </source>
</evidence>
<evidence type="ECO:0000313" key="6">
    <source>
        <dbReference type="EMBL" id="EFH6166566.1"/>
    </source>
</evidence>
<dbReference type="CDD" id="cd07053">
    <property type="entry name" value="BMC_PduT_repeat1"/>
    <property type="match status" value="1"/>
</dbReference>
<organism evidence="23 30">
    <name type="scientific">Escherichia coli</name>
    <dbReference type="NCBI Taxonomy" id="562"/>
    <lineage>
        <taxon>Bacteria</taxon>
        <taxon>Pseudomonadati</taxon>
        <taxon>Pseudomonadota</taxon>
        <taxon>Gammaproteobacteria</taxon>
        <taxon>Enterobacterales</taxon>
        <taxon>Enterobacteriaceae</taxon>
        <taxon>Escherichia</taxon>
    </lineage>
</organism>
<evidence type="ECO:0000313" key="7">
    <source>
        <dbReference type="EMBL" id="EFM7862073.1"/>
    </source>
</evidence>
<reference evidence="9" key="1">
    <citation type="journal article" date="2018" name="Genome Biol.">
        <title>SKESA: strategic k-mer extension for scrupulous assemblies.</title>
        <authorList>
            <person name="Souvorov A."/>
            <person name="Agarwala R."/>
            <person name="Lipman D.J."/>
        </authorList>
    </citation>
    <scope>NUCLEOTIDE SEQUENCE</scope>
    <source>
        <strain evidence="9">489-16</strain>
    </source>
</reference>
<feature type="domain" description="BMC" evidence="5">
    <location>
        <begin position="4"/>
        <end position="86"/>
    </location>
</feature>
<evidence type="ECO:0000313" key="22">
    <source>
        <dbReference type="EMBL" id="STH82100.1"/>
    </source>
</evidence>
<dbReference type="Proteomes" id="UP000271175">
    <property type="component" value="Unassembled WGS sequence"/>
</dbReference>
<evidence type="ECO:0000313" key="28">
    <source>
        <dbReference type="Proteomes" id="UP000430081"/>
    </source>
</evidence>
<dbReference type="EMBL" id="WTRN01000028">
    <property type="protein sequence ID" value="MWT84434.1"/>
    <property type="molecule type" value="Genomic_DNA"/>
</dbReference>
<evidence type="ECO:0000313" key="33">
    <source>
        <dbReference type="Proteomes" id="UP000480485"/>
    </source>
</evidence>
<evidence type="ECO:0000313" key="27">
    <source>
        <dbReference type="Proteomes" id="UP000392867"/>
    </source>
</evidence>
<reference evidence="22 24" key="2">
    <citation type="submission" date="2018-06" db="EMBL/GenBank/DDBJ databases">
        <authorList>
            <consortium name="Pathogen Informatics"/>
            <person name="Doyle S."/>
        </authorList>
    </citation>
    <scope>NUCLEOTIDE SEQUENCE [LARGE SCALE GENOMIC DNA]</scope>
    <source>
        <strain evidence="22 24">NCTC8621</strain>
    </source>
</reference>
<reference evidence="21 26" key="6">
    <citation type="submission" date="2018-11" db="EMBL/GenBank/DDBJ databases">
        <title>E. coli isolates of the female bladder.</title>
        <authorList>
            <person name="Garretto A."/>
            <person name="Miller-Ensminger T."/>
            <person name="Wolfe A.J."/>
            <person name="Putonti C."/>
        </authorList>
    </citation>
    <scope>NUCLEOTIDE SEQUENCE [LARGE SCALE GENOMIC DNA]</scope>
    <source>
        <strain evidence="21 26">UMB1727</strain>
    </source>
</reference>
<dbReference type="Proteomes" id="UP000859822">
    <property type="component" value="Unassembled WGS sequence"/>
</dbReference>
<reference evidence="7 36" key="3">
    <citation type="submission" date="2018-08" db="EMBL/GenBank/DDBJ databases">
        <authorList>
            <consortium name="GenomeTrakr network: Whole genome sequencing for foodborne pathogen traceback"/>
        </authorList>
    </citation>
    <scope>NUCLEOTIDE SEQUENCE [LARGE SCALE GENOMIC DNA]</scope>
    <source>
        <strain evidence="7 36">NC_STEC194</strain>
    </source>
</reference>
<evidence type="ECO:0000313" key="14">
    <source>
        <dbReference type="EMBL" id="MIB61807.1"/>
    </source>
</evidence>
<dbReference type="GO" id="GO:0031469">
    <property type="term" value="C:bacterial microcompartment"/>
    <property type="evidence" value="ECO:0007669"/>
    <property type="project" value="UniProtKB-SubCell"/>
</dbReference>
<reference evidence="18 33" key="10">
    <citation type="submission" date="2019-12" db="EMBL/GenBank/DDBJ databases">
        <title>Enteriobacteria Tanzani isolates_8377-8380.</title>
        <authorList>
            <person name="Subbiah M."/>
            <person name="Call D."/>
        </authorList>
    </citation>
    <scope>NUCLEOTIDE SEQUENCE [LARGE SCALE GENOMIC DNA]</scope>
    <source>
        <strain evidence="18 33">8378wC7</strain>
    </source>
</reference>
<dbReference type="Proteomes" id="UP000480485">
    <property type="component" value="Unassembled WGS sequence"/>
</dbReference>
<evidence type="ECO:0000313" key="29">
    <source>
        <dbReference type="Proteomes" id="UP000437875"/>
    </source>
</evidence>
<dbReference type="Proteomes" id="UP000587626">
    <property type="component" value="Unassembled WGS sequence"/>
</dbReference>
<dbReference type="EMBL" id="AASWKX010000019">
    <property type="protein sequence ID" value="EFH6166566.1"/>
    <property type="molecule type" value="Genomic_DNA"/>
</dbReference>
<evidence type="ECO:0000313" key="10">
    <source>
        <dbReference type="EMBL" id="KAE9729384.1"/>
    </source>
</evidence>
<evidence type="ECO:0000256" key="4">
    <source>
        <dbReference type="PROSITE-ProRule" id="PRU01278"/>
    </source>
</evidence>
<dbReference type="EMBL" id="WSGM01000012">
    <property type="protein sequence ID" value="KAE9729384.1"/>
    <property type="molecule type" value="Genomic_DNA"/>
</dbReference>
<reference evidence="13" key="15">
    <citation type="submission" date="2023-10" db="EMBL/GenBank/DDBJ databases">
        <title>Draft Genome Sequence of a Shiga toxin-producing Escherichia coli strain from deer meat showing an IS-element integration in the B-subunit of the Shiga toxin Stx2b gene.</title>
        <authorList>
            <person name="Projahn M."/>
            <person name="Borowiak M."/>
        </authorList>
    </citation>
    <scope>NUCLEOTIDE SEQUENCE</scope>
    <source>
        <strain evidence="13">BfR-EC-18960</strain>
    </source>
</reference>
<evidence type="ECO:0000313" key="8">
    <source>
        <dbReference type="EMBL" id="EMM9720521.1"/>
    </source>
</evidence>
<dbReference type="UniPathway" id="UPA00560"/>
<evidence type="ECO:0000313" key="16">
    <source>
        <dbReference type="EMBL" id="MWL01299.1"/>
    </source>
</evidence>
<dbReference type="EMBL" id="AATLXB010000044">
    <property type="protein sequence ID" value="EFM7862073.1"/>
    <property type="molecule type" value="Genomic_DNA"/>
</dbReference>
<dbReference type="InterPro" id="IPR000249">
    <property type="entry name" value="BMC_dom"/>
</dbReference>
<dbReference type="EMBL" id="ROAL01000014">
    <property type="protein sequence ID" value="MIB61807.1"/>
    <property type="molecule type" value="Genomic_DNA"/>
</dbReference>
<proteinExistence type="inferred from homology"/>
<dbReference type="Proteomes" id="UP000255093">
    <property type="component" value="Unassembled WGS sequence"/>
</dbReference>
<sequence length="184" mass="19139">MSKAVGILELSSIAKGMETGDAMLKSANVELLVSKTLCPGKFLLMLGGDVGAVQQAINSGASLAGEMLVDSLVLPNIHPSLLSAISGLNHVEQHRAVGVVETWSVAACIDAADCAVKAANVILVRVHMAFGIGGKCYMVVAGDISDVNNAVSVASERAGEKGLLVYRSVIARPHEAMWRQMVEG</sequence>
<evidence type="ECO:0000313" key="26">
    <source>
        <dbReference type="Proteomes" id="UP000272662"/>
    </source>
</evidence>
<evidence type="ECO:0000259" key="5">
    <source>
        <dbReference type="PROSITE" id="PS51930"/>
    </source>
</evidence>
<evidence type="ECO:0000313" key="17">
    <source>
        <dbReference type="EMBL" id="MWL02461.1"/>
    </source>
</evidence>
<dbReference type="AlphaFoldDB" id="A0A0A6T6S0"/>
<dbReference type="Pfam" id="PF00936">
    <property type="entry name" value="BMC"/>
    <property type="match status" value="2"/>
</dbReference>
<dbReference type="Proteomes" id="UP000471360">
    <property type="component" value="Unassembled WGS sequence"/>
</dbReference>
<reference evidence="15 27" key="7">
    <citation type="submission" date="2019-08" db="EMBL/GenBank/DDBJ databases">
        <title>Identification of Water Treatment Resistant and Multidrug Resistant Urinary Pathogenic Escherichia coli in Wastewater.</title>
        <authorList>
            <person name="Neumann N."/>
        </authorList>
    </citation>
    <scope>NUCLEOTIDE SEQUENCE [LARGE SCALE GENOMIC DNA]</scope>
    <source>
        <strain evidence="15 27">WU2356</strain>
    </source>
</reference>
<dbReference type="EMBL" id="VOTT01001131">
    <property type="protein sequence ID" value="MPU52457.1"/>
    <property type="molecule type" value="Genomic_DNA"/>
</dbReference>
<dbReference type="EMBL" id="CP055981">
    <property type="protein sequence ID" value="QMS36788.1"/>
    <property type="molecule type" value="Genomic_DNA"/>
</dbReference>
<evidence type="ECO:0000313" key="34">
    <source>
        <dbReference type="Proteomes" id="UP000514533"/>
    </source>
</evidence>
<evidence type="ECO:0000313" key="25">
    <source>
        <dbReference type="Proteomes" id="UP000271175"/>
    </source>
</evidence>
<dbReference type="EMBL" id="WTML01000482">
    <property type="protein sequence ID" value="MWL01299.1"/>
    <property type="molecule type" value="Genomic_DNA"/>
</dbReference>
<evidence type="ECO:0000313" key="11">
    <source>
        <dbReference type="EMBL" id="MBA7718839.1"/>
    </source>
</evidence>
<dbReference type="Proteomes" id="UP001223829">
    <property type="component" value="Unassembled WGS sequence"/>
</dbReference>
<dbReference type="Proteomes" id="UP000437875">
    <property type="component" value="Unassembled WGS sequence"/>
</dbReference>
<dbReference type="InterPro" id="IPR037233">
    <property type="entry name" value="CcmK-like_sf"/>
</dbReference>
<dbReference type="EMBL" id="UGBW01000003">
    <property type="protein sequence ID" value="STH82100.1"/>
    <property type="molecule type" value="Genomic_DNA"/>
</dbReference>
<dbReference type="EMBL" id="JAWPMK010000001">
    <property type="protein sequence ID" value="MDW9348838.1"/>
    <property type="molecule type" value="Genomic_DNA"/>
</dbReference>
<evidence type="ECO:0000313" key="19">
    <source>
        <dbReference type="EMBL" id="NEN71458.1"/>
    </source>
</evidence>